<comment type="caution">
    <text evidence="2">The sequence shown here is derived from an EMBL/GenBank/DDBJ whole genome shotgun (WGS) entry which is preliminary data.</text>
</comment>
<keyword evidence="3" id="KW-1185">Reference proteome</keyword>
<gene>
    <name evidence="2" type="ORF">MSKU9_2508</name>
</gene>
<evidence type="ECO:0000313" key="3">
    <source>
        <dbReference type="Proteomes" id="UP000315095"/>
    </source>
</evidence>
<feature type="transmembrane region" description="Helical" evidence="1">
    <location>
        <begin position="36"/>
        <end position="58"/>
    </location>
</feature>
<sequence length="71" mass="8289">MITGILVVIGFTVKPFFLLPWLLIEIGRKPFRTGQLTLVVMEILYAIPCSYSPLLLYFTRPRYGRSIQWIQ</sequence>
<accession>A0A4P5NVH9</accession>
<keyword evidence="1" id="KW-0472">Membrane</keyword>
<feature type="transmembrane region" description="Helical" evidence="1">
    <location>
        <begin position="6"/>
        <end position="24"/>
    </location>
</feature>
<dbReference type="EMBL" id="BDLU01000054">
    <property type="protein sequence ID" value="GCE84367.1"/>
    <property type="molecule type" value="Genomic_DNA"/>
</dbReference>
<evidence type="ECO:0000256" key="1">
    <source>
        <dbReference type="SAM" id="Phobius"/>
    </source>
</evidence>
<evidence type="ECO:0000313" key="2">
    <source>
        <dbReference type="EMBL" id="GCE84367.1"/>
    </source>
</evidence>
<proteinExistence type="predicted"/>
<dbReference type="Proteomes" id="UP000315095">
    <property type="component" value="Unassembled WGS sequence"/>
</dbReference>
<organism evidence="2 3">
    <name type="scientific">Komagataeibacter diospyri</name>
    <dbReference type="NCBI Taxonomy" id="1932662"/>
    <lineage>
        <taxon>Bacteria</taxon>
        <taxon>Pseudomonadati</taxon>
        <taxon>Pseudomonadota</taxon>
        <taxon>Alphaproteobacteria</taxon>
        <taxon>Acetobacterales</taxon>
        <taxon>Acetobacteraceae</taxon>
        <taxon>Komagataeibacter</taxon>
    </lineage>
</organism>
<keyword evidence="1" id="KW-1133">Transmembrane helix</keyword>
<name>A0A4P5NVH9_9PROT</name>
<dbReference type="AlphaFoldDB" id="A0A4P5NVH9"/>
<protein>
    <submittedName>
        <fullName evidence="2">Uncharacterized protein</fullName>
    </submittedName>
</protein>
<reference evidence="3" key="1">
    <citation type="submission" date="2017-01" db="EMBL/GenBank/DDBJ databases">
        <title>Komagataeibacter sp. MSKU9 whole genome sequencing project.</title>
        <authorList>
            <person name="Matsutani M."/>
            <person name="Naloka K."/>
            <person name="Theeragool G."/>
            <person name="Yakushi T."/>
            <person name="Matsushita K."/>
        </authorList>
    </citation>
    <scope>NUCLEOTIDE SEQUENCE [LARGE SCALE GENOMIC DNA]</scope>
    <source>
        <strain evidence="3">MSKU9</strain>
    </source>
</reference>
<keyword evidence="1" id="KW-0812">Transmembrane</keyword>